<evidence type="ECO:0000313" key="3">
    <source>
        <dbReference type="EMBL" id="HGY10320.1"/>
    </source>
</evidence>
<dbReference type="EMBL" id="DRPZ01000246">
    <property type="protein sequence ID" value="HGY10320.1"/>
    <property type="molecule type" value="Genomic_DNA"/>
</dbReference>
<proteinExistence type="predicted"/>
<dbReference type="InterPro" id="IPR025420">
    <property type="entry name" value="DUF4143"/>
</dbReference>
<dbReference type="GO" id="GO:0005524">
    <property type="term" value="F:ATP binding"/>
    <property type="evidence" value="ECO:0007669"/>
    <property type="project" value="UniProtKB-KW"/>
</dbReference>
<feature type="domain" description="DUF4143" evidence="2">
    <location>
        <begin position="196"/>
        <end position="345"/>
    </location>
</feature>
<organism evidence="3">
    <name type="scientific">Oceanithermus profundus</name>
    <dbReference type="NCBI Taxonomy" id="187137"/>
    <lineage>
        <taxon>Bacteria</taxon>
        <taxon>Thermotogati</taxon>
        <taxon>Deinococcota</taxon>
        <taxon>Deinococci</taxon>
        <taxon>Thermales</taxon>
        <taxon>Thermaceae</taxon>
        <taxon>Oceanithermus</taxon>
    </lineage>
</organism>
<dbReference type="InterPro" id="IPR041682">
    <property type="entry name" value="AAA_14"/>
</dbReference>
<keyword evidence="3" id="KW-0547">Nucleotide-binding</keyword>
<dbReference type="SUPFAM" id="SSF52540">
    <property type="entry name" value="P-loop containing nucleoside triphosphate hydrolases"/>
    <property type="match status" value="1"/>
</dbReference>
<evidence type="ECO:0000259" key="1">
    <source>
        <dbReference type="Pfam" id="PF13173"/>
    </source>
</evidence>
<dbReference type="AlphaFoldDB" id="A0A7C4ZS75"/>
<protein>
    <submittedName>
        <fullName evidence="3">ATP-binding protein</fullName>
    </submittedName>
</protein>
<dbReference type="Gene3D" id="3.40.50.300">
    <property type="entry name" value="P-loop containing nucleotide triphosphate hydrolases"/>
    <property type="match status" value="1"/>
</dbReference>
<dbReference type="PANTHER" id="PTHR43566:SF2">
    <property type="entry name" value="DUF4143 DOMAIN-CONTAINING PROTEIN"/>
    <property type="match status" value="1"/>
</dbReference>
<feature type="domain" description="AAA" evidence="1">
    <location>
        <begin position="20"/>
        <end position="138"/>
    </location>
</feature>
<keyword evidence="3" id="KW-0067">ATP-binding</keyword>
<reference evidence="3" key="1">
    <citation type="journal article" date="2020" name="mSystems">
        <title>Genome- and Community-Level Interaction Insights into Carbon Utilization and Element Cycling Functions of Hydrothermarchaeota in Hydrothermal Sediment.</title>
        <authorList>
            <person name="Zhou Z."/>
            <person name="Liu Y."/>
            <person name="Xu W."/>
            <person name="Pan J."/>
            <person name="Luo Z.H."/>
            <person name="Li M."/>
        </authorList>
    </citation>
    <scope>NUCLEOTIDE SEQUENCE [LARGE SCALE GENOMIC DNA]</scope>
    <source>
        <strain evidence="3">HyVt-570</strain>
    </source>
</reference>
<dbReference type="Pfam" id="PF13635">
    <property type="entry name" value="DUF4143"/>
    <property type="match status" value="1"/>
</dbReference>
<name>A0A7C4ZS75_9DEIN</name>
<sequence>MTRYRPRHLSDRLKRALKTHPAVFLEGARQVGKTTLVKKLARELEMRYVTLDDLDLLTSAQADPEGFLTSWDEPLVIDEVQRAPELLLAIKARVDRKRAPGRYLLTGSANVLALPRVAEALVGRMAVLTLYPFSQGELEGRREAFLERAFQGRPHPEWEGADVWERVRRGGFPEAVRLENADRAEWFAGYVRTLLERDVRDISGVEQVAVLHALLALLAERTGSLLNISELSRSLGRPRSTTDKYLRLFEKLFLVHRLPAWAANPTKRLTRSPKLHMVDTGLAVHLARVFNEGALLETFVTMELTKQLSWTTEPYRLAHFRDASGREVDLVLEGPEGLVGIEVKSKRRVGPGDFSGLRVLKRSAPERFRAGFVLHPGPQALPFGDHLWSLPVQAVWRWGNDDPKNGSELE</sequence>
<gene>
    <name evidence="3" type="ORF">ENK37_09790</name>
</gene>
<dbReference type="Proteomes" id="UP000885759">
    <property type="component" value="Unassembled WGS sequence"/>
</dbReference>
<dbReference type="Pfam" id="PF13173">
    <property type="entry name" value="AAA_14"/>
    <property type="match status" value="1"/>
</dbReference>
<dbReference type="PANTHER" id="PTHR43566">
    <property type="entry name" value="CONSERVED PROTEIN"/>
    <property type="match status" value="1"/>
</dbReference>
<dbReference type="InterPro" id="IPR027417">
    <property type="entry name" value="P-loop_NTPase"/>
</dbReference>
<accession>A0A7C4ZS75</accession>
<evidence type="ECO:0000259" key="2">
    <source>
        <dbReference type="Pfam" id="PF13635"/>
    </source>
</evidence>
<comment type="caution">
    <text evidence="3">The sequence shown here is derived from an EMBL/GenBank/DDBJ whole genome shotgun (WGS) entry which is preliminary data.</text>
</comment>